<evidence type="ECO:0000313" key="2">
    <source>
        <dbReference type="Proteomes" id="UP000236754"/>
    </source>
</evidence>
<protein>
    <recommendedName>
        <fullName evidence="3">DUF4034 domain-containing protein</fullName>
    </recommendedName>
</protein>
<evidence type="ECO:0000313" key="1">
    <source>
        <dbReference type="EMBL" id="SEG14497.1"/>
    </source>
</evidence>
<proteinExistence type="predicted"/>
<reference evidence="1 2" key="1">
    <citation type="submission" date="2016-10" db="EMBL/GenBank/DDBJ databases">
        <authorList>
            <person name="de Groot N.N."/>
        </authorList>
    </citation>
    <scope>NUCLEOTIDE SEQUENCE [LARGE SCALE GENOMIC DNA]</scope>
    <source>
        <strain evidence="1 2">CGMCC 4.2023</strain>
    </source>
</reference>
<dbReference type="AlphaFoldDB" id="A0A1H5XST0"/>
<sequence length="363" mass="40101">MISSRSGAPRGRSSGWSTDEGAGTVWVWWTRGGIRRTARHPEGARFLLRRKNRVPVIDRAYGDPRLAAMRTAALHGGAAGWPEVRGHLAAAEGQEDLTFLVGGLHDVVGMERWIGEVVAARPDDTLALLVSAARQVTWAWQARGSGRADSVTEDGWTLFRERLVVAEEQLLDVAEREPSWATPWYFLQIAGRGLQVGPDVALRRFEATCRRAPGHAAAHRQYLQQLSKKWGGSHERMHAFARESMLGAPEGSRLGELVAEAYLEEWLDAGGDPDSARLRDPRVVRALHEAGARSVHHPAFERSRDWAIAVNSFALAFGLAGEDAAARTMFRMVAKQPTESPWNYLNGRSPVVPFLAWRNRVGA</sequence>
<accession>A0A1H5XST0</accession>
<evidence type="ECO:0008006" key="3">
    <source>
        <dbReference type="Google" id="ProtNLM"/>
    </source>
</evidence>
<keyword evidence="2" id="KW-1185">Reference proteome</keyword>
<dbReference type="EMBL" id="FNVU01000003">
    <property type="protein sequence ID" value="SEG14497.1"/>
    <property type="molecule type" value="Genomic_DNA"/>
</dbReference>
<dbReference type="Proteomes" id="UP000236754">
    <property type="component" value="Unassembled WGS sequence"/>
</dbReference>
<gene>
    <name evidence="1" type="ORF">SAMN05216223_103390</name>
</gene>
<organism evidence="1 2">
    <name type="scientific">Actinacidiphila yanglinensis</name>
    <dbReference type="NCBI Taxonomy" id="310779"/>
    <lineage>
        <taxon>Bacteria</taxon>
        <taxon>Bacillati</taxon>
        <taxon>Actinomycetota</taxon>
        <taxon>Actinomycetes</taxon>
        <taxon>Kitasatosporales</taxon>
        <taxon>Streptomycetaceae</taxon>
        <taxon>Actinacidiphila</taxon>
    </lineage>
</organism>
<name>A0A1H5XST0_9ACTN</name>